<gene>
    <name evidence="5" type="ORF">D9Q98_004551</name>
</gene>
<dbReference type="EMBL" id="SIDB01000006">
    <property type="protein sequence ID" value="KAI3431500.1"/>
    <property type="molecule type" value="Genomic_DNA"/>
</dbReference>
<dbReference type="AlphaFoldDB" id="A0A9D4TQ28"/>
<dbReference type="InterPro" id="IPR008754">
    <property type="entry name" value="Peptidase_M43"/>
</dbReference>
<dbReference type="Pfam" id="PF05572">
    <property type="entry name" value="Peptidase_M43"/>
    <property type="match status" value="1"/>
</dbReference>
<keyword evidence="6" id="KW-1185">Reference proteome</keyword>
<feature type="region of interest" description="Disordered" evidence="2">
    <location>
        <begin position="777"/>
        <end position="798"/>
    </location>
</feature>
<evidence type="ECO:0000313" key="5">
    <source>
        <dbReference type="EMBL" id="KAI3431500.1"/>
    </source>
</evidence>
<reference evidence="5" key="2">
    <citation type="submission" date="2020-11" db="EMBL/GenBank/DDBJ databases">
        <authorList>
            <person name="Cecchin M."/>
            <person name="Marcolungo L."/>
            <person name="Rossato M."/>
            <person name="Girolomoni L."/>
            <person name="Cosentino E."/>
            <person name="Cuine S."/>
            <person name="Li-Beisson Y."/>
            <person name="Delledonne M."/>
            <person name="Ballottari M."/>
        </authorList>
    </citation>
    <scope>NUCLEOTIDE SEQUENCE</scope>
    <source>
        <strain evidence="5">211/11P</strain>
        <tissue evidence="5">Whole cell</tissue>
    </source>
</reference>
<dbReference type="Gene3D" id="2.60.120.260">
    <property type="entry name" value="Galactose-binding domain-like"/>
    <property type="match status" value="1"/>
</dbReference>
<proteinExistence type="inferred from homology"/>
<organism evidence="5 6">
    <name type="scientific">Chlorella vulgaris</name>
    <name type="common">Green alga</name>
    <dbReference type="NCBI Taxonomy" id="3077"/>
    <lineage>
        <taxon>Eukaryota</taxon>
        <taxon>Viridiplantae</taxon>
        <taxon>Chlorophyta</taxon>
        <taxon>core chlorophytes</taxon>
        <taxon>Trebouxiophyceae</taxon>
        <taxon>Chlorellales</taxon>
        <taxon>Chlorellaceae</taxon>
        <taxon>Chlorella clade</taxon>
        <taxon>Chlorella</taxon>
    </lineage>
</organism>
<comment type="similarity">
    <text evidence="1">Belongs to the peptidase M43B family.</text>
</comment>
<dbReference type="PANTHER" id="PTHR45713:SF6">
    <property type="entry name" value="F5_8 TYPE C DOMAIN-CONTAINING PROTEIN"/>
    <property type="match status" value="1"/>
</dbReference>
<reference evidence="5" key="1">
    <citation type="journal article" date="2019" name="Plant J.">
        <title>Chlorella vulgaris genome assembly and annotation reveals the molecular basis for metabolic acclimation to high light conditions.</title>
        <authorList>
            <person name="Cecchin M."/>
            <person name="Marcolungo L."/>
            <person name="Rossato M."/>
            <person name="Girolomoni L."/>
            <person name="Cosentino E."/>
            <person name="Cuine S."/>
            <person name="Li-Beisson Y."/>
            <person name="Delledonne M."/>
            <person name="Ballottari M."/>
        </authorList>
    </citation>
    <scope>NUCLEOTIDE SEQUENCE</scope>
    <source>
        <strain evidence="5">211/11P</strain>
    </source>
</reference>
<keyword evidence="3" id="KW-0812">Transmembrane</keyword>
<protein>
    <recommendedName>
        <fullName evidence="4">Peptidase M43 pregnancy-associated plasma-A domain-containing protein</fullName>
    </recommendedName>
</protein>
<dbReference type="PANTHER" id="PTHR45713">
    <property type="entry name" value="FTP DOMAIN-CONTAINING PROTEIN"/>
    <property type="match status" value="1"/>
</dbReference>
<evidence type="ECO:0000256" key="1">
    <source>
        <dbReference type="ARBA" id="ARBA00008721"/>
    </source>
</evidence>
<dbReference type="InterPro" id="IPR051941">
    <property type="entry name" value="BG_Antigen-Binding_Lectin"/>
</dbReference>
<feature type="compositionally biased region" description="Basic and acidic residues" evidence="2">
    <location>
        <begin position="1"/>
        <end position="16"/>
    </location>
</feature>
<feature type="transmembrane region" description="Helical" evidence="3">
    <location>
        <begin position="51"/>
        <end position="74"/>
    </location>
</feature>
<dbReference type="Gene3D" id="3.40.390.10">
    <property type="entry name" value="Collagenase (Catalytic Domain)"/>
    <property type="match status" value="1"/>
</dbReference>
<feature type="region of interest" description="Disordered" evidence="2">
    <location>
        <begin position="1"/>
        <end position="44"/>
    </location>
</feature>
<evidence type="ECO:0000256" key="2">
    <source>
        <dbReference type="SAM" id="MobiDB-lite"/>
    </source>
</evidence>
<dbReference type="OrthoDB" id="536211at2759"/>
<comment type="caution">
    <text evidence="5">The sequence shown here is derived from an EMBL/GenBank/DDBJ whole genome shotgun (WGS) entry which is preliminary data.</text>
</comment>
<dbReference type="InterPro" id="IPR024079">
    <property type="entry name" value="MetalloPept_cat_dom_sf"/>
</dbReference>
<evidence type="ECO:0000313" key="6">
    <source>
        <dbReference type="Proteomes" id="UP001055712"/>
    </source>
</evidence>
<name>A0A9D4TQ28_CHLVU</name>
<feature type="domain" description="Peptidase M43 pregnancy-associated plasma-A" evidence="4">
    <location>
        <begin position="308"/>
        <end position="415"/>
    </location>
</feature>
<feature type="region of interest" description="Disordered" evidence="2">
    <location>
        <begin position="678"/>
        <end position="704"/>
    </location>
</feature>
<dbReference type="GO" id="GO:0008237">
    <property type="term" value="F:metallopeptidase activity"/>
    <property type="evidence" value="ECO:0007669"/>
    <property type="project" value="InterPro"/>
</dbReference>
<evidence type="ECO:0000259" key="4">
    <source>
        <dbReference type="Pfam" id="PF05572"/>
    </source>
</evidence>
<evidence type="ECO:0000256" key="3">
    <source>
        <dbReference type="SAM" id="Phobius"/>
    </source>
</evidence>
<keyword evidence="3" id="KW-1133">Transmembrane helix</keyword>
<accession>A0A9D4TQ28</accession>
<feature type="region of interest" description="Disordered" evidence="2">
    <location>
        <begin position="931"/>
        <end position="950"/>
    </location>
</feature>
<feature type="compositionally biased region" description="Low complexity" evidence="2">
    <location>
        <begin position="934"/>
        <end position="950"/>
    </location>
</feature>
<sequence length="1238" mass="124135">MAFEDEAGRLRQRGEEDSADANTLPVHIAGSRSPSTTSGSRPWTAWSSRPSVLLATGLALLAVGAALVVTPLALQPGSSPAATPAASSGLNDEGVPLDALASAQDEAGDLLECSVTLPDRDAYLAAAVAAEASLLGAPAGELPPEQLQQEVAQLPSLLFGTVFWVLVSDSHPWSPEFDAAAASQVATLNAAFQGLGVSFRLDALVSVPATDAVVLQCGTAERWEQLALQLLPPAAAQNDSSSSGSTAAAAAAAAVGNPVAVHVILCEPGGVMGASHVLGSNATAAATAAAAPTADAAAAGATSNPAPGAASGTVLLRRSALWQSRSGLVHQLGHFFGLPHPFPDGRQTCRLDGDGIRDTPQTFAPNHGCEQEGDMHVCPDSEDGVLPALNFMDFTNDTCRRTFTSGQQARMQAMLRAYRPRLFAAAASTGPRPQQALALDSAWQSGVRADGSVQAQEGQQLMLDSWQQAALAADGQLAADLPSCSCLGADAEARVFWVGRLNASYPVAAVRLLLPIQLENDDNVTAGAAAVGGSPGTRGDDAAEVTAVALAPSVDGTTPALAPAAATPKLAAAGQAGRLDLEVRVGDSLRHSDNQLCGLGSSGPGLSMPSLQQPQQQMSPLQEVQCTAPVSGRYVSVEVLAPGGGPAAAVAPAAQLPAGEQQQQQVCLCEVQPLAATAPARSVPPHGRTDTGTTDNSDTDSASWQPLPAVQLDTADMEARQSTGSRPSQALAGLGLLPGQGSVQCSSTGTEADPWWSLGSGLDAVWVRGLRLALPSPTCQGNSGGGSSGSGSTSSSAGAYRCQPPTAVNLTIYVGEQPPEQFLGGSLAPAGTAVCAASVAVLPGRLVEIPCAAGYLQGRHVTVMAAAQLQPAPLALCGVELLGALDLPPSQHMTQQLPLAASSKQLQPYFALPVDGDSGSCLQAPASAVGADTSSSSSSSNSGSSSASSSLGTAKPSWQLQLDGSYPLLAVQLLATPQTNGSLVVSLLDGGGGLVAVLTASGGAAPAVLELPAPVHAASVQVEGFAQLCEVQLLSAAPQPALSYPLRPSMLGGSSSGGTGGGSSSHSAPSWRVVVAGEGGAASGGTSLFDSNPRSCLTAPQLVGVAGLGSTVVATALEVLLDRPYLIKVVELLVGGSQPLNVTVAAAAPGAANSSSFVAAWASAVACQLPETLYPWQPARLQCSGPLLTDRLLVQLVPAADPVSELGGMAAAALAVPPAKATGLALCELVLCGLPAAN</sequence>
<feature type="compositionally biased region" description="Low complexity" evidence="2">
    <location>
        <begin position="690"/>
        <end position="703"/>
    </location>
</feature>
<keyword evidence="3" id="KW-0472">Membrane</keyword>
<feature type="compositionally biased region" description="Low complexity" evidence="2">
    <location>
        <begin position="30"/>
        <end position="42"/>
    </location>
</feature>
<dbReference type="Proteomes" id="UP001055712">
    <property type="component" value="Unassembled WGS sequence"/>
</dbReference>